<organism evidence="1">
    <name type="scientific">Spodoptera frugiperda</name>
    <name type="common">Fall armyworm</name>
    <dbReference type="NCBI Taxonomy" id="7108"/>
    <lineage>
        <taxon>Eukaryota</taxon>
        <taxon>Metazoa</taxon>
        <taxon>Ecdysozoa</taxon>
        <taxon>Arthropoda</taxon>
        <taxon>Hexapoda</taxon>
        <taxon>Insecta</taxon>
        <taxon>Pterygota</taxon>
        <taxon>Neoptera</taxon>
        <taxon>Endopterygota</taxon>
        <taxon>Lepidoptera</taxon>
        <taxon>Glossata</taxon>
        <taxon>Ditrysia</taxon>
        <taxon>Noctuoidea</taxon>
        <taxon>Noctuidae</taxon>
        <taxon>Amphipyrinae</taxon>
        <taxon>Spodoptera</taxon>
    </lineage>
</organism>
<evidence type="ECO:0000313" key="1">
    <source>
        <dbReference type="EMBL" id="SOQ56267.1"/>
    </source>
</evidence>
<gene>
    <name evidence="1" type="ORF">SFRICE_030193</name>
</gene>
<name>A0A2H1WTE0_SPOFR</name>
<dbReference type="AlphaFoldDB" id="A0A2H1WTE0"/>
<reference evidence="1" key="1">
    <citation type="submission" date="2016-07" db="EMBL/GenBank/DDBJ databases">
        <authorList>
            <person name="Bretaudeau A."/>
        </authorList>
    </citation>
    <scope>NUCLEOTIDE SEQUENCE</scope>
    <source>
        <strain evidence="1">Rice</strain>
        <tissue evidence="1">Whole body</tissue>
    </source>
</reference>
<protein>
    <submittedName>
        <fullName evidence="1">SFRICE_030193</fullName>
    </submittedName>
</protein>
<sequence>MFSNVDKNQVVGDLAHFPEYLEEQHQHRVVDPGVQLVAAVHCAGACRLALPQHLRKRKLTHPSRLFAS</sequence>
<accession>A0A2H1WTE0</accession>
<proteinExistence type="predicted"/>
<dbReference type="EMBL" id="ODYU01010885">
    <property type="protein sequence ID" value="SOQ56267.1"/>
    <property type="molecule type" value="Genomic_DNA"/>
</dbReference>